<feature type="domain" description="EGF-like" evidence="7">
    <location>
        <begin position="1821"/>
        <end position="1852"/>
    </location>
</feature>
<feature type="domain" description="EGF-like" evidence="7">
    <location>
        <begin position="1884"/>
        <end position="1916"/>
    </location>
</feature>
<organism evidence="9 10">
    <name type="scientific">Petromyzon marinus</name>
    <name type="common">Sea lamprey</name>
    <dbReference type="NCBI Taxonomy" id="7757"/>
    <lineage>
        <taxon>Eukaryota</taxon>
        <taxon>Metazoa</taxon>
        <taxon>Chordata</taxon>
        <taxon>Craniata</taxon>
        <taxon>Vertebrata</taxon>
        <taxon>Cyclostomata</taxon>
        <taxon>Hyperoartia</taxon>
        <taxon>Petromyzontiformes</taxon>
        <taxon>Petromyzontidae</taxon>
        <taxon>Petromyzon</taxon>
    </lineage>
</organism>
<feature type="region of interest" description="Disordered" evidence="5">
    <location>
        <begin position="1383"/>
        <end position="1473"/>
    </location>
</feature>
<evidence type="ECO:0000256" key="2">
    <source>
        <dbReference type="ARBA" id="ARBA00023054"/>
    </source>
</evidence>
<dbReference type="Gene3D" id="2.10.25.10">
    <property type="entry name" value="Laminin"/>
    <property type="match status" value="9"/>
</dbReference>
<dbReference type="KEGG" id="pmrn:116944363"/>
<dbReference type="SUPFAM" id="SSF57196">
    <property type="entry name" value="EGF/Laminin"/>
    <property type="match status" value="1"/>
</dbReference>
<keyword evidence="3 4" id="KW-1015">Disulfide bond</keyword>
<feature type="compositionally biased region" description="Basic and acidic residues" evidence="5">
    <location>
        <begin position="1412"/>
        <end position="1422"/>
    </location>
</feature>
<feature type="chain" id="PRO_5042594649" evidence="6">
    <location>
        <begin position="25"/>
        <end position="2021"/>
    </location>
</feature>
<feature type="domain" description="EGF-like" evidence="7">
    <location>
        <begin position="1300"/>
        <end position="1335"/>
    </location>
</feature>
<keyword evidence="2" id="KW-0175">Coiled coil</keyword>
<dbReference type="InterPro" id="IPR058727">
    <property type="entry name" value="Helical_Vwde"/>
</dbReference>
<proteinExistence type="predicted"/>
<dbReference type="InterPro" id="IPR057885">
    <property type="entry name" value="Ig_VWDE"/>
</dbReference>
<gene>
    <name evidence="10" type="primary">LOC116944363</name>
</gene>
<dbReference type="Pfam" id="PF25024">
    <property type="entry name" value="EGF_TEN"/>
    <property type="match status" value="1"/>
</dbReference>
<feature type="disulfide bond" evidence="4">
    <location>
        <begin position="1792"/>
        <end position="1802"/>
    </location>
</feature>
<dbReference type="InterPro" id="IPR001881">
    <property type="entry name" value="EGF-like_Ca-bd_dom"/>
</dbReference>
<evidence type="ECO:0000256" key="1">
    <source>
        <dbReference type="ARBA" id="ARBA00022729"/>
    </source>
</evidence>
<dbReference type="FunFam" id="2.10.25.10:FF:000595">
    <property type="entry name" value="von Willebrand factor D and EGF domain-containing protein"/>
    <property type="match status" value="1"/>
</dbReference>
<evidence type="ECO:0000313" key="10">
    <source>
        <dbReference type="RefSeq" id="XP_032813817.1"/>
    </source>
</evidence>
<dbReference type="GO" id="GO:0005102">
    <property type="term" value="F:signaling receptor binding"/>
    <property type="evidence" value="ECO:0007669"/>
    <property type="project" value="TreeGrafter"/>
</dbReference>
<dbReference type="SMART" id="SM00181">
    <property type="entry name" value="EGF"/>
    <property type="match status" value="14"/>
</dbReference>
<protein>
    <submittedName>
        <fullName evidence="10">von Willebrand factor D and EGF domain-containing protein-like</fullName>
    </submittedName>
</protein>
<dbReference type="GO" id="GO:0005509">
    <property type="term" value="F:calcium ion binding"/>
    <property type="evidence" value="ECO:0007669"/>
    <property type="project" value="InterPro"/>
</dbReference>
<feature type="disulfide bond" evidence="4">
    <location>
        <begin position="1888"/>
        <end position="1898"/>
    </location>
</feature>
<feature type="disulfide bond" evidence="4">
    <location>
        <begin position="1842"/>
        <end position="1851"/>
    </location>
</feature>
<feature type="disulfide bond" evidence="4">
    <location>
        <begin position="1906"/>
        <end position="1915"/>
    </location>
</feature>
<dbReference type="PANTHER" id="PTHR14949">
    <property type="entry name" value="EGF-LIKE-DOMAIN, MULTIPLE 7, 8"/>
    <property type="match status" value="1"/>
</dbReference>
<dbReference type="Pfam" id="PF26129">
    <property type="entry name" value="Vwde"/>
    <property type="match status" value="1"/>
</dbReference>
<feature type="domain" description="EGF-like" evidence="7">
    <location>
        <begin position="1259"/>
        <end position="1298"/>
    </location>
</feature>
<reference evidence="10" key="1">
    <citation type="submission" date="2025-08" db="UniProtKB">
        <authorList>
            <consortium name="RefSeq"/>
        </authorList>
    </citation>
    <scope>IDENTIFICATION</scope>
    <source>
        <tissue evidence="10">Sperm</tissue>
    </source>
</reference>
<sequence>MAHLPRQLGWLCWLCCWRAMLAQAAPECQPGGHEVLDSPYRSVQFDSTQLQQSAIQDLICDHSLRAGWYRFNVFGKPAQMPTTCVEMNRCGTQAPVWLSLHGVELLPAPGEARQLTACATWQFFPGSTKDCCLFRIPVTVRNCGDFHVYLLRPTQGCMGYCAQVVPDARTPPDESALLVEAAALEEAAVPDGPALPEAPVVPERLCGPGEEEVNGACRATLPVLAERPVVSAAPSGGGGSGVHARCLFSGPAYNGTLGYVVEWTRVAARGQREALRRETSMQPRASIELDGVNIRLGDSIVCSVACFLLESPQSQGPAVESEEFFAGIRVSPSSLEMSEDGREHAIVVESTVPIPCAESGPRARSCALAVQLHTWSDDGGPADVALSSCLVLLPLGPCAGGSCSRATVYVTAIVDFTRDGDRDSFVSVEPLGVSDFLWSGYAPPPVQVTVRDVPTPYCYSLTDPHVITFDGRRYDNYGTGTFVLYRSTARPLDVHVRQWDCGSREHAVSCGCGVAAREGPVSVVVDMCNGQAQEDARPHLSVRGLVLEHGERRPRITEAQQGRKVTVTFPSGTFLRVDVSDWGMSVAVRAPGSDANATLGLCGTMDGDAGNDFHDNHGGERLPPSSGAGTAEPRRFVDEWRLQPGESLFDRLPEGEAPPPRRNYCTCGRNPVGADRQRAPEPPSPYASATCLGIEDVDLSGLIPAEDVTADFLNPQELVVPDNRRRRGARGVSRPPTPERGSNRSPAGSRGVAERAASPEARSRETAQSVAAAGHRGAGGQRERRFGKRRIRPERHGQGNGTRSLPPRARRQTARGKRQSYYEYAPTYNFQSLSQVDLESLSYFFPEDHMAGGDSDRHRPAVAVAPPRWPTRSGLTEKRAADLCDAALAASGVGRACAPVLGRETLDRAQQTCVLDLQLKDDPSWADALVPYLENECERRLVEARGGAAGSDGAPPEALDVLRCPRGCSGRGRCTPQGCECFQGFGSYDCSSSESQPPQIAELENGGLCDIRAYDCTSVRVFGKGFRDSPSLRCRILSLQNMGGEWVPDEPRLVDAEWLSGRAVECPLPPAAIPAGEQLGAVLDEEPFARFQIQVTNDGLELSDIKTLTLYDGVCQVCDSRPNGLCKLKENTCNIDGLCYGEGHINPTSPCLLCRPDVSKFTWSLNENNQAPELQTGLEPLHTFAGEGFIFQLQAGDPEGSAVLFTLELGPPGASLTPGGLLMWDVPALPGPGLGRSEEFRLTVADECAAESRVVVQVTVRPCECVNGGTCVTNVGRPPGSGEYLCVCGAGYTGPRCAGLVDGCAAAPCGPGTCVAGVRNFSCLCPAGLTGPACAHDVDECRGRPCFAAVPCANSMGSFRCGPCPAGHRGDGRACSPITAGTTIISTTSRAPSTRPTQAAGLGGPPGPGTGGHREGPEEAARRSSRPVDVGTAAAPHWPTLAERGTSGEGAGEGEASRVAAQHRAAPEPVRPGKCRRECGGVRMTKEQLMANVALRSLIVKVMFLRTKIYIFTCCVTLCVSQERVAGCAGNPCFPGVPCHERRPPAAGTACGRCPPGLYGNGRTCTKLPGRGPHETRLPPVRAAVAQHSLPGAQKPSLAVQQRPPSGTLPRGSAHTGDLGTHGQSKHAQLGAVPKTAGSLTGAPSVADHERGPSPAASEALAPPPPPPGLTNRHNEVAPRLGKTGLSCADSPCFKGVLCDSPASGAGYKCGRCPHGYYGDGESCRALCRYACGKNMECSAPNTCRCKPGYTGYNCLIAVCRPDCKNQGKCVRPDVCECPLGYKGPICEEVECTPTCQNAGACIARNLCSCPYGYLGPRCETMVCNRHCENGGECVSPDVCRCSPGWDGPTCGSAVCSPVCLNGGACVRPGVCLCPHGFFGAQCHNAICSPPCKNGGHCMRNNICSCSEGYTGRRCQKSVCEPTCMNSGKCVGPNVCSCPSGFKGKRCNRPVCLQKCKNGGECIGPNSCHCPEGWEGMHCQNPVCQQTCKFGGRCTAPNACSCRPGFSGFACGRRLSAKQGK</sequence>
<dbReference type="PROSITE" id="PS00022">
    <property type="entry name" value="EGF_1"/>
    <property type="match status" value="6"/>
</dbReference>
<dbReference type="InterPro" id="IPR050969">
    <property type="entry name" value="Dev_Signal_Modulators"/>
</dbReference>
<dbReference type="PANTHER" id="PTHR14949:SF51">
    <property type="entry name" value="VON WILLEBRAND FACTOR D AND EGF DOMAIN-CONTAINING PROTEIN"/>
    <property type="match status" value="1"/>
</dbReference>
<feature type="compositionally biased region" description="Low complexity" evidence="5">
    <location>
        <begin position="1383"/>
        <end position="1397"/>
    </location>
</feature>
<keyword evidence="1 6" id="KW-0732">Signal</keyword>
<dbReference type="FunFam" id="2.10.25.10:FF:000490">
    <property type="entry name" value="von Willebrand factor D and EGF domain-containing protein"/>
    <property type="match status" value="1"/>
</dbReference>
<feature type="disulfide bond" evidence="4">
    <location>
        <begin position="1304"/>
        <end position="1314"/>
    </location>
</feature>
<keyword evidence="4" id="KW-0245">EGF-like domain</keyword>
<evidence type="ECO:0000256" key="4">
    <source>
        <dbReference type="PROSITE-ProRule" id="PRU00076"/>
    </source>
</evidence>
<feature type="disulfide bond" evidence="4">
    <location>
        <begin position="1824"/>
        <end position="1834"/>
    </location>
</feature>
<evidence type="ECO:0000313" key="9">
    <source>
        <dbReference type="Proteomes" id="UP001318040"/>
    </source>
</evidence>
<evidence type="ECO:0000259" key="7">
    <source>
        <dbReference type="PROSITE" id="PS50026"/>
    </source>
</evidence>
<keyword evidence="9" id="KW-1185">Reference proteome</keyword>
<evidence type="ECO:0000256" key="6">
    <source>
        <dbReference type="SAM" id="SignalP"/>
    </source>
</evidence>
<evidence type="ECO:0000256" key="3">
    <source>
        <dbReference type="ARBA" id="ARBA00023157"/>
    </source>
</evidence>
<dbReference type="InterPro" id="IPR000742">
    <property type="entry name" value="EGF"/>
</dbReference>
<feature type="disulfide bond" evidence="4">
    <location>
        <begin position="1325"/>
        <end position="1334"/>
    </location>
</feature>
<dbReference type="PROSITE" id="PS51233">
    <property type="entry name" value="VWFD"/>
    <property type="match status" value="1"/>
</dbReference>
<dbReference type="RefSeq" id="XP_032813817.1">
    <property type="nucleotide sequence ID" value="XM_032957926.1"/>
</dbReference>
<feature type="compositionally biased region" description="Basic residues" evidence="5">
    <location>
        <begin position="808"/>
        <end position="818"/>
    </location>
</feature>
<dbReference type="InterPro" id="IPR001846">
    <property type="entry name" value="VWF_type-D"/>
</dbReference>
<dbReference type="GO" id="GO:0005576">
    <property type="term" value="C:extracellular region"/>
    <property type="evidence" value="ECO:0007669"/>
    <property type="project" value="TreeGrafter"/>
</dbReference>
<feature type="region of interest" description="Disordered" evidence="5">
    <location>
        <begin position="1590"/>
        <end position="1676"/>
    </location>
</feature>
<dbReference type="FunFam" id="2.10.25.10:FF:000590">
    <property type="entry name" value="von Willebrand factor D and EGF domains"/>
    <property type="match status" value="1"/>
</dbReference>
<feature type="disulfide bond" evidence="4">
    <location>
        <begin position="1970"/>
        <end position="1979"/>
    </location>
</feature>
<accession>A0AAJ7WXW1</accession>
<feature type="region of interest" description="Disordered" evidence="5">
    <location>
        <begin position="610"/>
        <end position="631"/>
    </location>
</feature>
<dbReference type="Pfam" id="PF25776">
    <property type="entry name" value="Ig_VWDE"/>
    <property type="match status" value="1"/>
</dbReference>
<feature type="compositionally biased region" description="Basic and acidic residues" evidence="5">
    <location>
        <begin position="611"/>
        <end position="620"/>
    </location>
</feature>
<feature type="signal peptide" evidence="6">
    <location>
        <begin position="1"/>
        <end position="24"/>
    </location>
</feature>
<dbReference type="PROSITE" id="PS50026">
    <property type="entry name" value="EGF_3"/>
    <property type="match status" value="6"/>
</dbReference>
<name>A0AAJ7WXW1_PETMA</name>
<feature type="domain" description="EGF-like" evidence="7">
    <location>
        <begin position="1788"/>
        <end position="1820"/>
    </location>
</feature>
<evidence type="ECO:0000256" key="5">
    <source>
        <dbReference type="SAM" id="MobiDB-lite"/>
    </source>
</evidence>
<dbReference type="Proteomes" id="UP001318040">
    <property type="component" value="Chromosome 2"/>
</dbReference>
<dbReference type="PROSITE" id="PS01187">
    <property type="entry name" value="EGF_CA"/>
    <property type="match status" value="1"/>
</dbReference>
<feature type="disulfide bond" evidence="4">
    <location>
        <begin position="1952"/>
        <end position="1962"/>
    </location>
</feature>
<dbReference type="PROSITE" id="PS01186">
    <property type="entry name" value="EGF_2"/>
    <property type="match status" value="5"/>
</dbReference>
<dbReference type="SMART" id="SM00179">
    <property type="entry name" value="EGF_CA"/>
    <property type="match status" value="2"/>
</dbReference>
<dbReference type="InterPro" id="IPR057774">
    <property type="entry name" value="D8C_UMOD/GP2/OIT3-like"/>
</dbReference>
<feature type="domain" description="EGF-like" evidence="7">
    <location>
        <begin position="1948"/>
        <end position="1980"/>
    </location>
</feature>
<dbReference type="Pfam" id="PF23283">
    <property type="entry name" value="D8C_UMOD"/>
    <property type="match status" value="1"/>
</dbReference>
<evidence type="ECO:0000259" key="8">
    <source>
        <dbReference type="PROSITE" id="PS51233"/>
    </source>
</evidence>
<feature type="region of interest" description="Disordered" evidence="5">
    <location>
        <begin position="719"/>
        <end position="820"/>
    </location>
</feature>
<comment type="caution">
    <text evidence="4">Lacks conserved residue(s) required for the propagation of feature annotation.</text>
</comment>
<feature type="domain" description="VWFD" evidence="8">
    <location>
        <begin position="456"/>
        <end position="648"/>
    </location>
</feature>
<dbReference type="Pfam" id="PF00094">
    <property type="entry name" value="VWD"/>
    <property type="match status" value="1"/>
</dbReference>
<dbReference type="InterPro" id="IPR018097">
    <property type="entry name" value="EGF_Ca-bd_CS"/>
</dbReference>
<dbReference type="GO" id="GO:0009986">
    <property type="term" value="C:cell surface"/>
    <property type="evidence" value="ECO:0007669"/>
    <property type="project" value="TreeGrafter"/>
</dbReference>
<dbReference type="SMART" id="SM00216">
    <property type="entry name" value="VWD"/>
    <property type="match status" value="1"/>
</dbReference>
<feature type="disulfide bond" evidence="4">
    <location>
        <begin position="1288"/>
        <end position="1297"/>
    </location>
</feature>
<feature type="disulfide bond" evidence="4">
    <location>
        <begin position="1810"/>
        <end position="1819"/>
    </location>
</feature>